<feature type="binding site" evidence="7">
    <location>
        <position position="108"/>
    </location>
    <ligand>
        <name>NADPH</name>
        <dbReference type="ChEBI" id="CHEBI:57783"/>
    </ligand>
</feature>
<feature type="binding site" evidence="7">
    <location>
        <position position="32"/>
    </location>
    <ligand>
        <name>NADPH</name>
        <dbReference type="ChEBI" id="CHEBI:57783"/>
    </ligand>
</feature>
<dbReference type="PIRSF" id="PIRSF000114">
    <property type="entry name" value="Glycerol-3-P_dh"/>
    <property type="match status" value="1"/>
</dbReference>
<evidence type="ECO:0000256" key="8">
    <source>
        <dbReference type="RuleBase" id="RU000437"/>
    </source>
</evidence>
<keyword evidence="4 7" id="KW-0443">Lipid metabolism</keyword>
<dbReference type="PANTHER" id="PTHR11728">
    <property type="entry name" value="GLYCEROL-3-PHOSPHATE DEHYDROGENASE"/>
    <property type="match status" value="1"/>
</dbReference>
<comment type="catalytic activity">
    <reaction evidence="7">
        <text>sn-glycerol 3-phosphate + NAD(+) = dihydroxyacetone phosphate + NADH + H(+)</text>
        <dbReference type="Rhea" id="RHEA:11092"/>
        <dbReference type="ChEBI" id="CHEBI:15378"/>
        <dbReference type="ChEBI" id="CHEBI:57540"/>
        <dbReference type="ChEBI" id="CHEBI:57597"/>
        <dbReference type="ChEBI" id="CHEBI:57642"/>
        <dbReference type="ChEBI" id="CHEBI:57945"/>
        <dbReference type="EC" id="1.1.1.94"/>
    </reaction>
</comment>
<protein>
    <recommendedName>
        <fullName evidence="7">Glycerol-3-phosphate dehydrogenase [NAD(P)+]</fullName>
        <ecNumber evidence="7">1.1.1.94</ecNumber>
    </recommendedName>
    <alternativeName>
        <fullName evidence="7">NAD(P)(+)-dependent glycerol-3-phosphate dehydrogenase</fullName>
    </alternativeName>
    <alternativeName>
        <fullName evidence="7">NAD(P)H-dependent dihydroxyacetone-phosphate reductase</fullName>
    </alternativeName>
</protein>
<feature type="binding site" evidence="7">
    <location>
        <position position="280"/>
    </location>
    <ligand>
        <name>NADPH</name>
        <dbReference type="ChEBI" id="CHEBI:57783"/>
    </ligand>
</feature>
<dbReference type="SUPFAM" id="SSF48179">
    <property type="entry name" value="6-phosphogluconate dehydrogenase C-terminal domain-like"/>
    <property type="match status" value="1"/>
</dbReference>
<keyword evidence="6 7" id="KW-1208">Phospholipid metabolism</keyword>
<dbReference type="PRINTS" id="PR00077">
    <property type="entry name" value="GPDHDRGNASE"/>
</dbReference>
<keyword evidence="7 8" id="KW-0520">NAD</keyword>
<dbReference type="HAMAP" id="MF_00394">
    <property type="entry name" value="NAD_Glyc3P_dehydrog"/>
    <property type="match status" value="1"/>
</dbReference>
<feature type="binding site" evidence="7">
    <location>
        <position position="31"/>
    </location>
    <ligand>
        <name>NADPH</name>
        <dbReference type="ChEBI" id="CHEBI:57783"/>
    </ligand>
</feature>
<feature type="binding site" evidence="7">
    <location>
        <position position="140"/>
    </location>
    <ligand>
        <name>NADPH</name>
        <dbReference type="ChEBI" id="CHEBI:57783"/>
    </ligand>
</feature>
<dbReference type="InterPro" id="IPR006168">
    <property type="entry name" value="G3P_DH_NAD-dep"/>
</dbReference>
<dbReference type="InterPro" id="IPR008927">
    <property type="entry name" value="6-PGluconate_DH-like_C_sf"/>
</dbReference>
<reference evidence="12 13" key="1">
    <citation type="submission" date="2023-04" db="EMBL/GenBank/DDBJ databases">
        <title>A novel bacteria isolated from coastal sediment.</title>
        <authorList>
            <person name="Liu X.-J."/>
            <person name="Du Z.-J."/>
        </authorList>
    </citation>
    <scope>NUCLEOTIDE SEQUENCE [LARGE SCALE GENOMIC DNA]</scope>
    <source>
        <strain evidence="12 13">SDUM461003</strain>
    </source>
</reference>
<dbReference type="InterPro" id="IPR011128">
    <property type="entry name" value="G3P_DH_NAD-dep_N"/>
</dbReference>
<dbReference type="NCBIfam" id="NF000940">
    <property type="entry name" value="PRK00094.1-2"/>
    <property type="match status" value="1"/>
</dbReference>
<name>A0ABU1AVN7_9BACT</name>
<keyword evidence="13" id="KW-1185">Reference proteome</keyword>
<feature type="binding site" evidence="7">
    <location>
        <position position="11"/>
    </location>
    <ligand>
        <name>NADPH</name>
        <dbReference type="ChEBI" id="CHEBI:57783"/>
    </ligand>
</feature>
<evidence type="ECO:0000256" key="3">
    <source>
        <dbReference type="ARBA" id="ARBA00023002"/>
    </source>
</evidence>
<organism evidence="12 13">
    <name type="scientific">Thalassobacterium maritimum</name>
    <dbReference type="NCBI Taxonomy" id="3041265"/>
    <lineage>
        <taxon>Bacteria</taxon>
        <taxon>Pseudomonadati</taxon>
        <taxon>Verrucomicrobiota</taxon>
        <taxon>Opitutia</taxon>
        <taxon>Puniceicoccales</taxon>
        <taxon>Coraliomargaritaceae</taxon>
        <taxon>Thalassobacterium</taxon>
    </lineage>
</organism>
<feature type="binding site" evidence="7">
    <location>
        <position position="192"/>
    </location>
    <ligand>
        <name>sn-glycerol 3-phosphate</name>
        <dbReference type="ChEBI" id="CHEBI:57597"/>
    </ligand>
</feature>
<feature type="binding site" evidence="7">
    <location>
        <position position="48"/>
    </location>
    <ligand>
        <name>NADPH</name>
        <dbReference type="ChEBI" id="CHEBI:57783"/>
    </ligand>
</feature>
<dbReference type="PROSITE" id="PS00957">
    <property type="entry name" value="NAD_G3PDH"/>
    <property type="match status" value="1"/>
</dbReference>
<gene>
    <name evidence="7" type="primary">gpsA</name>
    <name evidence="12" type="ORF">QEH52_06755</name>
</gene>
<feature type="binding site" evidence="7">
    <location>
        <position position="256"/>
    </location>
    <ligand>
        <name>NADPH</name>
        <dbReference type="ChEBI" id="CHEBI:57783"/>
    </ligand>
</feature>
<feature type="binding site" evidence="7">
    <location>
        <position position="257"/>
    </location>
    <ligand>
        <name>sn-glycerol 3-phosphate</name>
        <dbReference type="ChEBI" id="CHEBI:57597"/>
    </ligand>
</feature>
<comment type="function">
    <text evidence="7">Catalyzes the reduction of the glycolytic intermediate dihydroxyacetone phosphate (DHAP) to sn-glycerol 3-phosphate (G3P), the key precursor for phospholipid synthesis.</text>
</comment>
<comment type="subcellular location">
    <subcellularLocation>
        <location evidence="7">Cytoplasm</location>
    </subcellularLocation>
</comment>
<feature type="domain" description="Glycerol-3-phosphate dehydrogenase NAD-dependent C-terminal" evidence="11">
    <location>
        <begin position="181"/>
        <end position="321"/>
    </location>
</feature>
<keyword evidence="7" id="KW-0521">NADP</keyword>
<dbReference type="Pfam" id="PF07479">
    <property type="entry name" value="NAD_Gly3P_dh_C"/>
    <property type="match status" value="1"/>
</dbReference>
<feature type="binding site" evidence="7">
    <location>
        <position position="255"/>
    </location>
    <ligand>
        <name>sn-glycerol 3-phosphate</name>
        <dbReference type="ChEBI" id="CHEBI:57597"/>
    </ligand>
</feature>
<evidence type="ECO:0000259" key="11">
    <source>
        <dbReference type="Pfam" id="PF07479"/>
    </source>
</evidence>
<dbReference type="RefSeq" id="WP_308949336.1">
    <property type="nucleotide sequence ID" value="NZ_JARXHW010000011.1"/>
</dbReference>
<comment type="similarity">
    <text evidence="1 7 8">Belongs to the NAD-dependent glycerol-3-phosphate dehydrogenase family.</text>
</comment>
<feature type="binding site" evidence="7">
    <location>
        <position position="138"/>
    </location>
    <ligand>
        <name>sn-glycerol 3-phosphate</name>
        <dbReference type="ChEBI" id="CHEBI:57597"/>
    </ligand>
</feature>
<feature type="binding site" evidence="7">
    <location>
        <position position="256"/>
    </location>
    <ligand>
        <name>sn-glycerol 3-phosphate</name>
        <dbReference type="ChEBI" id="CHEBI:57597"/>
    </ligand>
</feature>
<feature type="domain" description="Glycerol-3-phosphate dehydrogenase NAD-dependent N-terminal" evidence="10">
    <location>
        <begin position="4"/>
        <end position="155"/>
    </location>
</feature>
<feature type="active site" description="Proton acceptor" evidence="7">
    <location>
        <position position="192"/>
    </location>
</feature>
<evidence type="ECO:0000256" key="2">
    <source>
        <dbReference type="ARBA" id="ARBA00022516"/>
    </source>
</evidence>
<dbReference type="Gene3D" id="3.40.50.720">
    <property type="entry name" value="NAD(P)-binding Rossmann-like Domain"/>
    <property type="match status" value="1"/>
</dbReference>
<dbReference type="InterPro" id="IPR013328">
    <property type="entry name" value="6PGD_dom2"/>
</dbReference>
<comment type="caution">
    <text evidence="12">The sequence shown here is derived from an EMBL/GenBank/DDBJ whole genome shotgun (WGS) entry which is preliminary data.</text>
</comment>
<accession>A0ABU1AVN7</accession>
<evidence type="ECO:0000313" key="13">
    <source>
        <dbReference type="Proteomes" id="UP001225316"/>
    </source>
</evidence>
<dbReference type="EC" id="1.1.1.94" evidence="7"/>
<keyword evidence="7" id="KW-0963">Cytoplasm</keyword>
<evidence type="ECO:0000256" key="1">
    <source>
        <dbReference type="ARBA" id="ARBA00011009"/>
    </source>
</evidence>
<feature type="binding site" evidence="7">
    <location>
        <position position="282"/>
    </location>
    <ligand>
        <name>NADPH</name>
        <dbReference type="ChEBI" id="CHEBI:57783"/>
    </ligand>
</feature>
<evidence type="ECO:0000259" key="10">
    <source>
        <dbReference type="Pfam" id="PF01210"/>
    </source>
</evidence>
<dbReference type="InterPro" id="IPR006109">
    <property type="entry name" value="G3P_DH_NAD-dep_C"/>
</dbReference>
<comment type="pathway">
    <text evidence="7">Membrane lipid metabolism; glycerophospholipid metabolism.</text>
</comment>
<dbReference type="EMBL" id="JARXHW010000011">
    <property type="protein sequence ID" value="MDQ8207200.1"/>
    <property type="molecule type" value="Genomic_DNA"/>
</dbReference>
<dbReference type="Pfam" id="PF01210">
    <property type="entry name" value="NAD_Gly3P_dh_N"/>
    <property type="match status" value="1"/>
</dbReference>
<keyword evidence="2 7" id="KW-0444">Lipid biosynthesis</keyword>
<feature type="binding site" evidence="7">
    <location>
        <position position="245"/>
    </location>
    <ligand>
        <name>sn-glycerol 3-phosphate</name>
        <dbReference type="ChEBI" id="CHEBI:57597"/>
    </ligand>
</feature>
<evidence type="ECO:0000256" key="5">
    <source>
        <dbReference type="ARBA" id="ARBA00023209"/>
    </source>
</evidence>
<proteinExistence type="inferred from homology"/>
<dbReference type="Gene3D" id="1.10.1040.10">
    <property type="entry name" value="N-(1-d-carboxylethyl)-l-norvaline Dehydrogenase, domain 2"/>
    <property type="match status" value="1"/>
</dbReference>
<keyword evidence="7" id="KW-0547">Nucleotide-binding</keyword>
<dbReference type="Proteomes" id="UP001225316">
    <property type="component" value="Unassembled WGS sequence"/>
</dbReference>
<keyword evidence="3 7" id="KW-0560">Oxidoreductase</keyword>
<dbReference type="NCBIfam" id="NF000942">
    <property type="entry name" value="PRK00094.1-4"/>
    <property type="match status" value="1"/>
</dbReference>
<keyword evidence="5 7" id="KW-0594">Phospholipid biosynthesis</keyword>
<dbReference type="InterPro" id="IPR036291">
    <property type="entry name" value="NAD(P)-bd_dom_sf"/>
</dbReference>
<feature type="binding site" evidence="7">
    <location>
        <position position="108"/>
    </location>
    <ligand>
        <name>sn-glycerol 3-phosphate</name>
        <dbReference type="ChEBI" id="CHEBI:57597"/>
    </ligand>
</feature>
<evidence type="ECO:0000256" key="7">
    <source>
        <dbReference type="HAMAP-Rule" id="MF_00394"/>
    </source>
</evidence>
<dbReference type="SUPFAM" id="SSF51735">
    <property type="entry name" value="NAD(P)-binding Rossmann-fold domains"/>
    <property type="match status" value="1"/>
</dbReference>
<evidence type="ECO:0000256" key="6">
    <source>
        <dbReference type="ARBA" id="ARBA00023264"/>
    </source>
</evidence>
<evidence type="ECO:0000313" key="12">
    <source>
        <dbReference type="EMBL" id="MDQ8207200.1"/>
    </source>
</evidence>
<evidence type="ECO:0000256" key="9">
    <source>
        <dbReference type="RuleBase" id="RU000439"/>
    </source>
</evidence>
<comment type="catalytic activity">
    <reaction evidence="7 9">
        <text>sn-glycerol 3-phosphate + NADP(+) = dihydroxyacetone phosphate + NADPH + H(+)</text>
        <dbReference type="Rhea" id="RHEA:11096"/>
        <dbReference type="ChEBI" id="CHEBI:15378"/>
        <dbReference type="ChEBI" id="CHEBI:57597"/>
        <dbReference type="ChEBI" id="CHEBI:57642"/>
        <dbReference type="ChEBI" id="CHEBI:57783"/>
        <dbReference type="ChEBI" id="CHEBI:58349"/>
        <dbReference type="EC" id="1.1.1.94"/>
    </reaction>
</comment>
<comment type="caution">
    <text evidence="7">Lacks conserved residue(s) required for the propagation of feature annotation.</text>
</comment>
<feature type="binding site" evidence="7">
    <location>
        <position position="136"/>
    </location>
    <ligand>
        <name>sn-glycerol 3-phosphate</name>
        <dbReference type="ChEBI" id="CHEBI:57597"/>
    </ligand>
</feature>
<dbReference type="PANTHER" id="PTHR11728:SF1">
    <property type="entry name" value="GLYCEROL-3-PHOSPHATE DEHYDROGENASE [NAD(+)] 2, CHLOROPLASTIC"/>
    <property type="match status" value="1"/>
</dbReference>
<sequence length="333" mass="35451">MNCCILGAGAWGTAMALHLDRCGHSVTLVPRRIEHALDIASSRENADYLPGYKLPHTVQIGCELGPVLMEAEVIFLACPSKALRALCASIKPHLQAAWQLKLALIMCKGLELDSLKTPAEIVAEELPGLACGVLSGPTFAGEVAAGKPTAVVLAVGSDCEQPERYQEAFSNTGLRAYLSDDVRGTELGGTLKNVYAIGSGLCDGLQMGDNAKAALLTRSLNEMVRLGVALGGQKETYFGLSGFGDLVATCAGQWSRNRTFGQRVGEGEAPQAIVDGQKSVVEGYLATECLYRICQEQKVEAPILAVIHAILYEGLEPLTAMQQLMTRDLKSES</sequence>
<dbReference type="GO" id="GO:0047952">
    <property type="term" value="F:glycerol-3-phosphate dehydrogenase [NAD(P)+] activity"/>
    <property type="evidence" value="ECO:0007669"/>
    <property type="project" value="UniProtKB-EC"/>
</dbReference>
<evidence type="ECO:0000256" key="4">
    <source>
        <dbReference type="ARBA" id="ARBA00023098"/>
    </source>
</evidence>